<reference evidence="5" key="1">
    <citation type="journal article" date="2023" name="Microb. Genom.">
        <title>Mesoterricola silvestris gen. nov., sp. nov., Mesoterricola sediminis sp. nov., Geothrix oryzae sp. nov., Geothrix edaphica sp. nov., Geothrix rubra sp. nov., and Geothrix limicola sp. nov., six novel members of Acidobacteriota isolated from soils.</title>
        <authorList>
            <person name="Weisberg A.J."/>
            <person name="Pearce E."/>
            <person name="Kramer C.G."/>
            <person name="Chang J.H."/>
            <person name="Clarke C.R."/>
        </authorList>
    </citation>
    <scope>NUCLEOTIDE SEQUENCE</scope>
    <source>
        <strain evidence="5">ND06-05F</strain>
    </source>
</reference>
<evidence type="ECO:0000313" key="6">
    <source>
        <dbReference type="Proteomes" id="UP001273589"/>
    </source>
</evidence>
<evidence type="ECO:0000256" key="3">
    <source>
        <dbReference type="SAM" id="MobiDB-lite"/>
    </source>
</evidence>
<dbReference type="GO" id="GO:0016787">
    <property type="term" value="F:hydrolase activity"/>
    <property type="evidence" value="ECO:0007669"/>
    <property type="project" value="UniProtKB-UniRule"/>
</dbReference>
<accession>A0AAJ2Q1J0</accession>
<dbReference type="GO" id="GO:0016042">
    <property type="term" value="P:lipid catabolic process"/>
    <property type="evidence" value="ECO:0007669"/>
    <property type="project" value="UniProtKB-UniRule"/>
</dbReference>
<feature type="domain" description="PNPLA" evidence="4">
    <location>
        <begin position="7"/>
        <end position="239"/>
    </location>
</feature>
<feature type="short sequence motif" description="GXSXG" evidence="2">
    <location>
        <begin position="42"/>
        <end position="46"/>
    </location>
</feature>
<keyword evidence="2" id="KW-0378">Hydrolase</keyword>
<name>A0AAJ2Q1J0_9ACTN</name>
<feature type="active site" description="Nucleophile" evidence="2">
    <location>
        <position position="44"/>
    </location>
</feature>
<dbReference type="AlphaFoldDB" id="A0AAJ2Q1J0"/>
<evidence type="ECO:0000313" key="5">
    <source>
        <dbReference type="EMBL" id="MDX3137123.1"/>
    </source>
</evidence>
<feature type="short sequence motif" description="DGA/G" evidence="2">
    <location>
        <begin position="226"/>
        <end position="228"/>
    </location>
</feature>
<dbReference type="PROSITE" id="PS51635">
    <property type="entry name" value="PNPLA"/>
    <property type="match status" value="1"/>
</dbReference>
<dbReference type="Proteomes" id="UP001273589">
    <property type="component" value="Unassembled WGS sequence"/>
</dbReference>
<gene>
    <name evidence="5" type="ORF">PV367_46715</name>
</gene>
<feature type="active site" description="Proton acceptor" evidence="2">
    <location>
        <position position="226"/>
    </location>
</feature>
<organism evidence="5 6">
    <name type="scientific">Streptomyces europaeiscabiei</name>
    <dbReference type="NCBI Taxonomy" id="146819"/>
    <lineage>
        <taxon>Bacteria</taxon>
        <taxon>Bacillati</taxon>
        <taxon>Actinomycetota</taxon>
        <taxon>Actinomycetes</taxon>
        <taxon>Kitasatosporales</taxon>
        <taxon>Streptomycetaceae</taxon>
        <taxon>Streptomyces</taxon>
    </lineage>
</organism>
<feature type="compositionally biased region" description="Low complexity" evidence="3">
    <location>
        <begin position="300"/>
        <end position="312"/>
    </location>
</feature>
<feature type="compositionally biased region" description="Basic and acidic residues" evidence="3">
    <location>
        <begin position="288"/>
        <end position="297"/>
    </location>
</feature>
<proteinExistence type="predicted"/>
<feature type="region of interest" description="Disordered" evidence="3">
    <location>
        <begin position="128"/>
        <end position="173"/>
    </location>
</feature>
<dbReference type="InterPro" id="IPR016035">
    <property type="entry name" value="Acyl_Trfase/lysoPLipase"/>
</dbReference>
<feature type="short sequence motif" description="GXGXXG" evidence="2">
    <location>
        <begin position="11"/>
        <end position="16"/>
    </location>
</feature>
<keyword evidence="2" id="KW-0442">Lipid degradation</keyword>
<dbReference type="InterPro" id="IPR002641">
    <property type="entry name" value="PNPLA_dom"/>
</dbReference>
<protein>
    <submittedName>
        <fullName evidence="5">Patatin-like phospholipase family protein</fullName>
    </submittedName>
</protein>
<sequence length="334" mass="34369">MGGGTALVLGGGGPVGWAWMSGVLAGLTDAGVDLDRADVVIGTSAGAILGSRLTTGETPGEIYERQLLGADRIAMNVTLSQTLRFLWAALGSRDPDRSVHRLARAALAAHPEPDPGFLDVLRPLLHGAENGGPAETAGHAGQPKARPPHVTRPAHVTRPPHVTRTARTSGGWPERDLRITAVDALTGEVTTFDATSQVTLLEAVAASCAVPLVSAPVAAAGRRWLDGGCRSTANIDLAGGYERVLAVAPIPKAVGPHPSAQQQAAELSAGDTAVVLLTPDSVSRRAMGRDMTADSRRPAAARAGHAQATEAAGHVAEIWPGRAQPGAAREPEDR</sequence>
<evidence type="ECO:0000256" key="1">
    <source>
        <dbReference type="ARBA" id="ARBA00023098"/>
    </source>
</evidence>
<evidence type="ECO:0000256" key="2">
    <source>
        <dbReference type="PROSITE-ProRule" id="PRU01161"/>
    </source>
</evidence>
<dbReference type="Gene3D" id="3.40.1090.10">
    <property type="entry name" value="Cytosolic phospholipase A2 catalytic domain"/>
    <property type="match status" value="2"/>
</dbReference>
<dbReference type="SUPFAM" id="SSF52151">
    <property type="entry name" value="FabD/lysophospholipase-like"/>
    <property type="match status" value="1"/>
</dbReference>
<evidence type="ECO:0000259" key="4">
    <source>
        <dbReference type="PROSITE" id="PS51635"/>
    </source>
</evidence>
<dbReference type="Pfam" id="PF01734">
    <property type="entry name" value="Patatin"/>
    <property type="match status" value="1"/>
</dbReference>
<comment type="caution">
    <text evidence="5">The sequence shown here is derived from an EMBL/GenBank/DDBJ whole genome shotgun (WGS) entry which is preliminary data.</text>
</comment>
<dbReference type="EMBL" id="JARAWN010000811">
    <property type="protein sequence ID" value="MDX3137123.1"/>
    <property type="molecule type" value="Genomic_DNA"/>
</dbReference>
<feature type="region of interest" description="Disordered" evidence="3">
    <location>
        <begin position="288"/>
        <end position="334"/>
    </location>
</feature>
<keyword evidence="1 2" id="KW-0443">Lipid metabolism</keyword>